<keyword evidence="5 11" id="KW-0808">Transferase</keyword>
<dbReference type="HAMAP" id="MF_00109">
    <property type="entry name" value="Shikimate_kinase"/>
    <property type="match status" value="1"/>
</dbReference>
<dbReference type="GO" id="GO:0005524">
    <property type="term" value="F:ATP binding"/>
    <property type="evidence" value="ECO:0007669"/>
    <property type="project" value="UniProtKB-UniRule"/>
</dbReference>
<evidence type="ECO:0000256" key="9">
    <source>
        <dbReference type="ARBA" id="ARBA00023141"/>
    </source>
</evidence>
<comment type="similarity">
    <text evidence="2 11">Belongs to the shikimate kinase family.</text>
</comment>
<dbReference type="GO" id="GO:0004765">
    <property type="term" value="F:shikimate kinase activity"/>
    <property type="evidence" value="ECO:0007669"/>
    <property type="project" value="UniProtKB-UniRule"/>
</dbReference>
<dbReference type="SUPFAM" id="SSF52540">
    <property type="entry name" value="P-loop containing nucleoside triphosphate hydrolases"/>
    <property type="match status" value="1"/>
</dbReference>
<comment type="caution">
    <text evidence="12">The sequence shown here is derived from an EMBL/GenBank/DDBJ whole genome shotgun (WGS) entry which is preliminary data.</text>
</comment>
<comment type="function">
    <text evidence="11">Catalyzes the specific phosphorylation of the 3-hydroxyl group of shikimic acid using ATP as a cosubstrate.</text>
</comment>
<keyword evidence="11" id="KW-0479">Metal-binding</keyword>
<keyword evidence="11" id="KW-0460">Magnesium</keyword>
<evidence type="ECO:0000256" key="5">
    <source>
        <dbReference type="ARBA" id="ARBA00022679"/>
    </source>
</evidence>
<protein>
    <recommendedName>
        <fullName evidence="3 11">Shikimate kinase</fullName>
        <shortName evidence="11">SK</shortName>
        <ecNumber evidence="3 11">2.7.1.71</ecNumber>
    </recommendedName>
</protein>
<dbReference type="EC" id="2.7.1.71" evidence="3 11"/>
<keyword evidence="11" id="KW-0963">Cytoplasm</keyword>
<evidence type="ECO:0000256" key="10">
    <source>
        <dbReference type="ARBA" id="ARBA00048567"/>
    </source>
</evidence>
<name>A0AAW3ZII6_9GAMM</name>
<feature type="binding site" evidence="11">
    <location>
        <position position="18"/>
    </location>
    <ligand>
        <name>Mg(2+)</name>
        <dbReference type="ChEBI" id="CHEBI:18420"/>
    </ligand>
</feature>
<dbReference type="PRINTS" id="PR01100">
    <property type="entry name" value="SHIKIMTKNASE"/>
</dbReference>
<dbReference type="AlphaFoldDB" id="A0AAW3ZII6"/>
<evidence type="ECO:0000256" key="6">
    <source>
        <dbReference type="ARBA" id="ARBA00022741"/>
    </source>
</evidence>
<comment type="pathway">
    <text evidence="1 11">Metabolic intermediate biosynthesis; chorismate biosynthesis; chorismate from D-erythrose 4-phosphate and phosphoenolpyruvate: step 5/7.</text>
</comment>
<dbReference type="PANTHER" id="PTHR21087">
    <property type="entry name" value="SHIKIMATE KINASE"/>
    <property type="match status" value="1"/>
</dbReference>
<keyword evidence="9 11" id="KW-0057">Aromatic amino acid biosynthesis</keyword>
<feature type="binding site" evidence="11">
    <location>
        <position position="156"/>
    </location>
    <ligand>
        <name>ATP</name>
        <dbReference type="ChEBI" id="CHEBI:30616"/>
    </ligand>
</feature>
<proteinExistence type="inferred from homology"/>
<evidence type="ECO:0000256" key="1">
    <source>
        <dbReference type="ARBA" id="ARBA00004842"/>
    </source>
</evidence>
<evidence type="ECO:0000313" key="12">
    <source>
        <dbReference type="EMBL" id="MBD8525593.1"/>
    </source>
</evidence>
<evidence type="ECO:0000256" key="3">
    <source>
        <dbReference type="ARBA" id="ARBA00012154"/>
    </source>
</evidence>
<feature type="binding site" evidence="11">
    <location>
        <position position="60"/>
    </location>
    <ligand>
        <name>substrate</name>
    </ligand>
</feature>
<dbReference type="PANTHER" id="PTHR21087:SF16">
    <property type="entry name" value="SHIKIMATE KINASE 1, CHLOROPLASTIC"/>
    <property type="match status" value="1"/>
</dbReference>
<dbReference type="GO" id="GO:0008652">
    <property type="term" value="P:amino acid biosynthetic process"/>
    <property type="evidence" value="ECO:0007669"/>
    <property type="project" value="UniProtKB-KW"/>
</dbReference>
<dbReference type="Pfam" id="PF01202">
    <property type="entry name" value="SKI"/>
    <property type="match status" value="1"/>
</dbReference>
<dbReference type="Gene3D" id="3.40.50.300">
    <property type="entry name" value="P-loop containing nucleotide triphosphate hydrolases"/>
    <property type="match status" value="1"/>
</dbReference>
<dbReference type="RefSeq" id="WP_192028938.1">
    <property type="nucleotide sequence ID" value="NZ_JACYTR010000010.1"/>
</dbReference>
<dbReference type="InterPro" id="IPR000623">
    <property type="entry name" value="Shikimate_kinase/TSH1"/>
</dbReference>
<sequence>MNPASNLILVGPMGAGKTTIGKRLAKHFALRFVDSDQFIEQQTGARVATIFDLEGEAGFRQREQQAIAELCNGHGQLIATGGGAVLNEENRRLMHLHGFVIWLRTSVERQLERLAQDRTRPLLQASNRRHRLEVMAAQRDPLYAVCCDLVFESEQRKVAAAAERLARILAQRWHRETEPAPIPDPTQPPCTT</sequence>
<dbReference type="GO" id="GO:0000287">
    <property type="term" value="F:magnesium ion binding"/>
    <property type="evidence" value="ECO:0007669"/>
    <property type="project" value="UniProtKB-UniRule"/>
</dbReference>
<comment type="catalytic activity">
    <reaction evidence="10 11">
        <text>shikimate + ATP = 3-phosphoshikimate + ADP + H(+)</text>
        <dbReference type="Rhea" id="RHEA:13121"/>
        <dbReference type="ChEBI" id="CHEBI:15378"/>
        <dbReference type="ChEBI" id="CHEBI:30616"/>
        <dbReference type="ChEBI" id="CHEBI:36208"/>
        <dbReference type="ChEBI" id="CHEBI:145989"/>
        <dbReference type="ChEBI" id="CHEBI:456216"/>
        <dbReference type="EC" id="2.7.1.71"/>
    </reaction>
</comment>
<keyword evidence="6 11" id="KW-0547">Nucleotide-binding</keyword>
<dbReference type="InterPro" id="IPR027417">
    <property type="entry name" value="P-loop_NTPase"/>
</dbReference>
<accession>A0AAW3ZII6</accession>
<dbReference type="Proteomes" id="UP000613768">
    <property type="component" value="Unassembled WGS sequence"/>
</dbReference>
<dbReference type="GO" id="GO:0009423">
    <property type="term" value="P:chorismate biosynthetic process"/>
    <property type="evidence" value="ECO:0007669"/>
    <property type="project" value="UniProtKB-UniRule"/>
</dbReference>
<reference evidence="12 13" key="1">
    <citation type="submission" date="2020-09" db="EMBL/GenBank/DDBJ databases">
        <title>Pseudoxanthomonas sp. CAU 1598 isolated from sand of Yaerae Beach.</title>
        <authorList>
            <person name="Kim W."/>
        </authorList>
    </citation>
    <scope>NUCLEOTIDE SEQUENCE [LARGE SCALE GENOMIC DNA]</scope>
    <source>
        <strain evidence="12 13">CAU 1598</strain>
    </source>
</reference>
<keyword evidence="13" id="KW-1185">Reference proteome</keyword>
<keyword evidence="8 11" id="KW-0067">ATP-binding</keyword>
<dbReference type="InterPro" id="IPR023000">
    <property type="entry name" value="Shikimate_kinase_CS"/>
</dbReference>
<feature type="binding site" evidence="11">
    <location>
        <begin position="14"/>
        <end position="19"/>
    </location>
    <ligand>
        <name>ATP</name>
        <dbReference type="ChEBI" id="CHEBI:30616"/>
    </ligand>
</feature>
<feature type="binding site" evidence="11">
    <location>
        <position position="82"/>
    </location>
    <ligand>
        <name>substrate</name>
    </ligand>
</feature>
<feature type="binding site" evidence="11">
    <location>
        <position position="139"/>
    </location>
    <ligand>
        <name>substrate</name>
    </ligand>
</feature>
<evidence type="ECO:0000256" key="11">
    <source>
        <dbReference type="HAMAP-Rule" id="MF_00109"/>
    </source>
</evidence>
<comment type="subcellular location">
    <subcellularLocation>
        <location evidence="11">Cytoplasm</location>
    </subcellularLocation>
</comment>
<comment type="cofactor">
    <cofactor evidence="11">
        <name>Mg(2+)</name>
        <dbReference type="ChEBI" id="CHEBI:18420"/>
    </cofactor>
    <text evidence="11">Binds 1 Mg(2+) ion per subunit.</text>
</comment>
<evidence type="ECO:0000256" key="2">
    <source>
        <dbReference type="ARBA" id="ARBA00006997"/>
    </source>
</evidence>
<organism evidence="12 13">
    <name type="scientific">Pseudomarimonas arenosa</name>
    <dbReference type="NCBI Taxonomy" id="2774145"/>
    <lineage>
        <taxon>Bacteria</taxon>
        <taxon>Pseudomonadati</taxon>
        <taxon>Pseudomonadota</taxon>
        <taxon>Gammaproteobacteria</taxon>
        <taxon>Lysobacterales</taxon>
        <taxon>Lysobacteraceae</taxon>
        <taxon>Pseudomarimonas</taxon>
    </lineage>
</organism>
<evidence type="ECO:0000256" key="8">
    <source>
        <dbReference type="ARBA" id="ARBA00022840"/>
    </source>
</evidence>
<dbReference type="CDD" id="cd00464">
    <property type="entry name" value="SK"/>
    <property type="match status" value="1"/>
</dbReference>
<dbReference type="GO" id="GO:0005829">
    <property type="term" value="C:cytosol"/>
    <property type="evidence" value="ECO:0007669"/>
    <property type="project" value="TreeGrafter"/>
</dbReference>
<evidence type="ECO:0000256" key="7">
    <source>
        <dbReference type="ARBA" id="ARBA00022777"/>
    </source>
</evidence>
<dbReference type="EMBL" id="JACYTR010000010">
    <property type="protein sequence ID" value="MBD8525593.1"/>
    <property type="molecule type" value="Genomic_DNA"/>
</dbReference>
<evidence type="ECO:0000313" key="13">
    <source>
        <dbReference type="Proteomes" id="UP000613768"/>
    </source>
</evidence>
<comment type="subunit">
    <text evidence="11">Monomer.</text>
</comment>
<feature type="binding site" evidence="11">
    <location>
        <position position="36"/>
    </location>
    <ligand>
        <name>substrate</name>
    </ligand>
</feature>
<feature type="binding site" evidence="11">
    <location>
        <position position="120"/>
    </location>
    <ligand>
        <name>ATP</name>
        <dbReference type="ChEBI" id="CHEBI:30616"/>
    </ligand>
</feature>
<dbReference type="PROSITE" id="PS01128">
    <property type="entry name" value="SHIKIMATE_KINASE"/>
    <property type="match status" value="1"/>
</dbReference>
<keyword evidence="7 11" id="KW-0418">Kinase</keyword>
<dbReference type="InterPro" id="IPR031322">
    <property type="entry name" value="Shikimate/glucono_kinase"/>
</dbReference>
<gene>
    <name evidence="11" type="primary">aroK</name>
    <name evidence="12" type="ORF">IFO71_07550</name>
</gene>
<evidence type="ECO:0000256" key="4">
    <source>
        <dbReference type="ARBA" id="ARBA00022605"/>
    </source>
</evidence>
<keyword evidence="4 11" id="KW-0028">Amino-acid biosynthesis</keyword>
<dbReference type="GO" id="GO:0009073">
    <property type="term" value="P:aromatic amino acid family biosynthetic process"/>
    <property type="evidence" value="ECO:0007669"/>
    <property type="project" value="UniProtKB-KW"/>
</dbReference>